<dbReference type="EMBL" id="UZAK01044064">
    <property type="protein sequence ID" value="VDP71850.1"/>
    <property type="molecule type" value="Genomic_DNA"/>
</dbReference>
<evidence type="ECO:0000313" key="3">
    <source>
        <dbReference type="WBParaSite" id="SCUD_0002033101-mRNA-1"/>
    </source>
</evidence>
<organism evidence="3">
    <name type="scientific">Schistosoma curassoni</name>
    <dbReference type="NCBI Taxonomy" id="6186"/>
    <lineage>
        <taxon>Eukaryota</taxon>
        <taxon>Metazoa</taxon>
        <taxon>Spiralia</taxon>
        <taxon>Lophotrochozoa</taxon>
        <taxon>Platyhelminthes</taxon>
        <taxon>Trematoda</taxon>
        <taxon>Digenea</taxon>
        <taxon>Strigeidida</taxon>
        <taxon>Schistosomatoidea</taxon>
        <taxon>Schistosomatidae</taxon>
        <taxon>Schistosoma</taxon>
    </lineage>
</organism>
<reference evidence="3" key="1">
    <citation type="submission" date="2016-06" db="UniProtKB">
        <authorList>
            <consortium name="WormBaseParasite"/>
        </authorList>
    </citation>
    <scope>IDENTIFICATION</scope>
</reference>
<accession>A0A183KZ31</accession>
<protein>
    <submittedName>
        <fullName evidence="3">Ovule protein</fullName>
    </submittedName>
</protein>
<reference evidence="1 2" key="2">
    <citation type="submission" date="2018-11" db="EMBL/GenBank/DDBJ databases">
        <authorList>
            <consortium name="Pathogen Informatics"/>
        </authorList>
    </citation>
    <scope>NUCLEOTIDE SEQUENCE [LARGE SCALE GENOMIC DNA]</scope>
    <source>
        <strain evidence="1">Dakar</strain>
        <strain evidence="2">Dakar, Senegal</strain>
    </source>
</reference>
<evidence type="ECO:0000313" key="1">
    <source>
        <dbReference type="EMBL" id="VDP71850.1"/>
    </source>
</evidence>
<name>A0A183KZ31_9TREM</name>
<gene>
    <name evidence="1" type="ORF">SCUD_LOCUS20328</name>
</gene>
<evidence type="ECO:0000313" key="2">
    <source>
        <dbReference type="Proteomes" id="UP000279833"/>
    </source>
</evidence>
<dbReference type="WBParaSite" id="SCUD_0002033101-mRNA-1">
    <property type="protein sequence ID" value="SCUD_0002033101-mRNA-1"/>
    <property type="gene ID" value="SCUD_0002033101"/>
</dbReference>
<dbReference type="AlphaFoldDB" id="A0A183KZ31"/>
<proteinExistence type="predicted"/>
<sequence length="87" mass="10145">MISHTNNYTDQQYNYFPKPFILNKTNTNINTSDNITNKSNDNNNNHHQLIHLNKHSSSFKSILNTETTSKLDQSFRSVKLCCCFSFK</sequence>
<dbReference type="Proteomes" id="UP000279833">
    <property type="component" value="Unassembled WGS sequence"/>
</dbReference>
<keyword evidence="2" id="KW-1185">Reference proteome</keyword>